<feature type="region of interest" description="Disordered" evidence="6">
    <location>
        <begin position="1"/>
        <end position="57"/>
    </location>
</feature>
<accession>A0A0D6L888</accession>
<gene>
    <name evidence="8" type="ORF">ANCCEY_13672</name>
</gene>
<evidence type="ECO:0000256" key="5">
    <source>
        <dbReference type="ARBA" id="ARBA00023242"/>
    </source>
</evidence>
<evidence type="ECO:0000313" key="9">
    <source>
        <dbReference type="Proteomes" id="UP000054495"/>
    </source>
</evidence>
<feature type="compositionally biased region" description="Low complexity" evidence="6">
    <location>
        <begin position="284"/>
        <end position="305"/>
    </location>
</feature>
<dbReference type="EMBL" id="KE125740">
    <property type="protein sequence ID" value="EPB67238.1"/>
    <property type="molecule type" value="Genomic_DNA"/>
</dbReference>
<dbReference type="AlphaFoldDB" id="A0A0D6L888"/>
<dbReference type="GO" id="GO:0016581">
    <property type="term" value="C:NuRD complex"/>
    <property type="evidence" value="ECO:0007669"/>
    <property type="project" value="TreeGrafter"/>
</dbReference>
<evidence type="ECO:0000313" key="8">
    <source>
        <dbReference type="EMBL" id="EPB67238.1"/>
    </source>
</evidence>
<reference evidence="8 9" key="1">
    <citation type="submission" date="2013-05" db="EMBL/GenBank/DDBJ databases">
        <title>Draft genome of the parasitic nematode Anyclostoma ceylanicum.</title>
        <authorList>
            <person name="Mitreva M."/>
        </authorList>
    </citation>
    <scope>NUCLEOTIDE SEQUENCE [LARGE SCALE GENOMIC DNA]</scope>
</reference>
<evidence type="ECO:0000259" key="7">
    <source>
        <dbReference type="Pfam" id="PF16563"/>
    </source>
</evidence>
<keyword evidence="3" id="KW-0175">Coiled coil</keyword>
<dbReference type="PANTHER" id="PTHR13455:SF7">
    <property type="entry name" value="SIMJANG, ISOFORM E"/>
    <property type="match status" value="1"/>
</dbReference>
<keyword evidence="5" id="KW-0539">Nucleus</keyword>
<feature type="domain" description="Transcriptional repressor p66 coiled-coil MBD2-interaction" evidence="7">
    <location>
        <begin position="126"/>
        <end position="164"/>
    </location>
</feature>
<dbReference type="GO" id="GO:0000122">
    <property type="term" value="P:negative regulation of transcription by RNA polymerase II"/>
    <property type="evidence" value="ECO:0007669"/>
    <property type="project" value="InterPro"/>
</dbReference>
<evidence type="ECO:0000256" key="3">
    <source>
        <dbReference type="ARBA" id="ARBA00023054"/>
    </source>
</evidence>
<organism evidence="8 9">
    <name type="scientific">Ancylostoma ceylanicum</name>
    <dbReference type="NCBI Taxonomy" id="53326"/>
    <lineage>
        <taxon>Eukaryota</taxon>
        <taxon>Metazoa</taxon>
        <taxon>Ecdysozoa</taxon>
        <taxon>Nematoda</taxon>
        <taxon>Chromadorea</taxon>
        <taxon>Rhabditida</taxon>
        <taxon>Rhabditina</taxon>
        <taxon>Rhabditomorpha</taxon>
        <taxon>Strongyloidea</taxon>
        <taxon>Ancylostomatidae</taxon>
        <taxon>Ancylostomatinae</taxon>
        <taxon>Ancylostoma</taxon>
    </lineage>
</organism>
<comment type="subcellular location">
    <subcellularLocation>
        <location evidence="1">Nucleus</location>
    </subcellularLocation>
</comment>
<feature type="compositionally biased region" description="Polar residues" evidence="6">
    <location>
        <begin position="268"/>
        <end position="283"/>
    </location>
</feature>
<dbReference type="Proteomes" id="UP000054495">
    <property type="component" value="Unassembled WGS sequence"/>
</dbReference>
<evidence type="ECO:0000256" key="4">
    <source>
        <dbReference type="ARBA" id="ARBA00023163"/>
    </source>
</evidence>
<keyword evidence="2" id="KW-0805">Transcription regulation</keyword>
<keyword evidence="9" id="KW-1185">Reference proteome</keyword>
<sequence>MAHVDNEQRPMSNGCENNGDTMLEPMDLSAPMPNGTPSKSATEFADGQLSPASLRRRSTRASALKAQEKIKLKDDIVVSTSVEKEQDGNVYPLTDESEVSSLHDSEIITLKASYDKLVSKELTPEQRHERTLMIKQCEAELRLEEAKLTMLKKIKASQMLATQKQISAPKAPPIDLFFIPNGSQPDFCYLVGLDLVVQRVLKDRNVYRTVTEVPYECEECGTDFTPSWKAIGTSAADMHLYCEQCVRTAQKRKIRTDHTNVLKKAYNKINSQEKVPQSSTPSLSKMGPGSSSSSNTPTMKKSNSAPGLNMAAMQQQMAAMQQLVRANPMMAMAASQMAGAAAAAGNPMASMMQQANQPNMAMTMLAQAVQHAQSSGLAGQNNNPLAQLG</sequence>
<evidence type="ECO:0000256" key="6">
    <source>
        <dbReference type="SAM" id="MobiDB-lite"/>
    </source>
</evidence>
<dbReference type="Gene3D" id="6.10.250.1650">
    <property type="match status" value="1"/>
</dbReference>
<proteinExistence type="predicted"/>
<keyword evidence="4" id="KW-0804">Transcription</keyword>
<feature type="region of interest" description="Disordered" evidence="6">
    <location>
        <begin position="265"/>
        <end position="305"/>
    </location>
</feature>
<dbReference type="InterPro" id="IPR040386">
    <property type="entry name" value="P66"/>
</dbReference>
<evidence type="ECO:0000256" key="2">
    <source>
        <dbReference type="ARBA" id="ARBA00023015"/>
    </source>
</evidence>
<dbReference type="InterPro" id="IPR032346">
    <property type="entry name" value="P66_CC"/>
</dbReference>
<name>A0A0D6L888_9BILA</name>
<feature type="compositionally biased region" description="Polar residues" evidence="6">
    <location>
        <begin position="9"/>
        <end position="20"/>
    </location>
</feature>
<dbReference type="Pfam" id="PF16563">
    <property type="entry name" value="P66_CC"/>
    <property type="match status" value="1"/>
</dbReference>
<evidence type="ECO:0000256" key="1">
    <source>
        <dbReference type="ARBA" id="ARBA00004123"/>
    </source>
</evidence>
<protein>
    <recommendedName>
        <fullName evidence="7">Transcriptional repressor p66 coiled-coil MBD2-interaction domain-containing protein</fullName>
    </recommendedName>
</protein>
<dbReference type="PANTHER" id="PTHR13455">
    <property type="entry name" value="TRANSCRIPTIONAL REPRESSOR P66-RELATED"/>
    <property type="match status" value="1"/>
</dbReference>